<reference evidence="2" key="1">
    <citation type="submission" date="2014-09" db="EMBL/GenBank/DDBJ databases">
        <authorList>
            <person name="Magalhaes I.L.F."/>
            <person name="Oliveira U."/>
            <person name="Santos F.R."/>
            <person name="Vidigal T.H.D.A."/>
            <person name="Brescovit A.D."/>
            <person name="Santos A.J."/>
        </authorList>
    </citation>
    <scope>NUCLEOTIDE SEQUENCE</scope>
    <source>
        <tissue evidence="2">Shoot tissue taken approximately 20 cm above the soil surface</tissue>
    </source>
</reference>
<dbReference type="EMBL" id="GBRH01190823">
    <property type="protein sequence ID" value="JAE07073.1"/>
    <property type="molecule type" value="Transcribed_RNA"/>
</dbReference>
<protein>
    <submittedName>
        <fullName evidence="2">Uncharacterized protein</fullName>
    </submittedName>
</protein>
<proteinExistence type="predicted"/>
<sequence>MAPLHRRCACAPLLGRSSTPRRRALSTTVILPAGMRASWHHYAGRAQPLAPRHGDAVRAATPSPAIHLAGDVKPSPEVTFPAGNSLASYE</sequence>
<evidence type="ECO:0000256" key="1">
    <source>
        <dbReference type="SAM" id="MobiDB-lite"/>
    </source>
</evidence>
<feature type="region of interest" description="Disordered" evidence="1">
    <location>
        <begin position="67"/>
        <end position="90"/>
    </location>
</feature>
<evidence type="ECO:0000313" key="2">
    <source>
        <dbReference type="EMBL" id="JAE07073.1"/>
    </source>
</evidence>
<organism evidence="2">
    <name type="scientific">Arundo donax</name>
    <name type="common">Giant reed</name>
    <name type="synonym">Donax arundinaceus</name>
    <dbReference type="NCBI Taxonomy" id="35708"/>
    <lineage>
        <taxon>Eukaryota</taxon>
        <taxon>Viridiplantae</taxon>
        <taxon>Streptophyta</taxon>
        <taxon>Embryophyta</taxon>
        <taxon>Tracheophyta</taxon>
        <taxon>Spermatophyta</taxon>
        <taxon>Magnoliopsida</taxon>
        <taxon>Liliopsida</taxon>
        <taxon>Poales</taxon>
        <taxon>Poaceae</taxon>
        <taxon>PACMAD clade</taxon>
        <taxon>Arundinoideae</taxon>
        <taxon>Arundineae</taxon>
        <taxon>Arundo</taxon>
    </lineage>
</organism>
<name>A0A0A9FFP8_ARUDO</name>
<reference evidence="2" key="2">
    <citation type="journal article" date="2015" name="Data Brief">
        <title>Shoot transcriptome of the giant reed, Arundo donax.</title>
        <authorList>
            <person name="Barrero R.A."/>
            <person name="Guerrero F.D."/>
            <person name="Moolhuijzen P."/>
            <person name="Goolsby J.A."/>
            <person name="Tidwell J."/>
            <person name="Bellgard S.E."/>
            <person name="Bellgard M.I."/>
        </authorList>
    </citation>
    <scope>NUCLEOTIDE SEQUENCE</scope>
    <source>
        <tissue evidence="2">Shoot tissue taken approximately 20 cm above the soil surface</tissue>
    </source>
</reference>
<accession>A0A0A9FFP8</accession>
<dbReference type="AlphaFoldDB" id="A0A0A9FFP8"/>